<keyword evidence="3" id="KW-1185">Reference proteome</keyword>
<accession>A0AAE1TQ10</accession>
<dbReference type="AlphaFoldDB" id="A0AAE1TQ10"/>
<protein>
    <recommendedName>
        <fullName evidence="4">Protein sleepless</fullName>
    </recommendedName>
</protein>
<proteinExistence type="predicted"/>
<keyword evidence="1" id="KW-0472">Membrane</keyword>
<evidence type="ECO:0000256" key="1">
    <source>
        <dbReference type="SAM" id="Phobius"/>
    </source>
</evidence>
<dbReference type="Proteomes" id="UP001292094">
    <property type="component" value="Unassembled WGS sequence"/>
</dbReference>
<organism evidence="2 3">
    <name type="scientific">Petrolisthes manimaculis</name>
    <dbReference type="NCBI Taxonomy" id="1843537"/>
    <lineage>
        <taxon>Eukaryota</taxon>
        <taxon>Metazoa</taxon>
        <taxon>Ecdysozoa</taxon>
        <taxon>Arthropoda</taxon>
        <taxon>Crustacea</taxon>
        <taxon>Multicrustacea</taxon>
        <taxon>Malacostraca</taxon>
        <taxon>Eumalacostraca</taxon>
        <taxon>Eucarida</taxon>
        <taxon>Decapoda</taxon>
        <taxon>Pleocyemata</taxon>
        <taxon>Anomura</taxon>
        <taxon>Galatheoidea</taxon>
        <taxon>Porcellanidae</taxon>
        <taxon>Petrolisthes</taxon>
    </lineage>
</organism>
<comment type="caution">
    <text evidence="2">The sequence shown here is derived from an EMBL/GenBank/DDBJ whole genome shotgun (WGS) entry which is preliminary data.</text>
</comment>
<name>A0AAE1TQ10_9EUCA</name>
<sequence>MIVVQGCDGGRWVCCGGEASFLLLLLLFSSLALLFTPVSGVQCFLCSYSPRGNSTRLDGCTDANFTEELIESRACSLGCEAVTSYDINEEMESFHRNCATNDTIMTNSCETYETRALTRRICSCNYSYCNTAFSSGGGGGRWWRNVLVMLMVVVVGVKFQHQLSSTAT</sequence>
<dbReference type="EMBL" id="JAWZYT010004445">
    <property type="protein sequence ID" value="KAK4293823.1"/>
    <property type="molecule type" value="Genomic_DNA"/>
</dbReference>
<evidence type="ECO:0000313" key="3">
    <source>
        <dbReference type="Proteomes" id="UP001292094"/>
    </source>
</evidence>
<keyword evidence="1" id="KW-1133">Transmembrane helix</keyword>
<evidence type="ECO:0000313" key="2">
    <source>
        <dbReference type="EMBL" id="KAK4293823.1"/>
    </source>
</evidence>
<keyword evidence="1" id="KW-0812">Transmembrane</keyword>
<feature type="transmembrane region" description="Helical" evidence="1">
    <location>
        <begin position="21"/>
        <end position="46"/>
    </location>
</feature>
<reference evidence="2" key="1">
    <citation type="submission" date="2023-11" db="EMBL/GenBank/DDBJ databases">
        <title>Genome assemblies of two species of porcelain crab, Petrolisthes cinctipes and Petrolisthes manimaculis (Anomura: Porcellanidae).</title>
        <authorList>
            <person name="Angst P."/>
        </authorList>
    </citation>
    <scope>NUCLEOTIDE SEQUENCE</scope>
    <source>
        <strain evidence="2">PB745_02</strain>
        <tissue evidence="2">Gill</tissue>
    </source>
</reference>
<gene>
    <name evidence="2" type="ORF">Pmani_033505</name>
</gene>
<evidence type="ECO:0008006" key="4">
    <source>
        <dbReference type="Google" id="ProtNLM"/>
    </source>
</evidence>